<evidence type="ECO:0000313" key="14">
    <source>
        <dbReference type="EMBL" id="CAE0245942.1"/>
    </source>
</evidence>
<dbReference type="Gene3D" id="1.10.1900.10">
    <property type="entry name" value="c-terminal domain of poly(a) binding protein"/>
    <property type="match status" value="1"/>
</dbReference>
<dbReference type="InterPro" id="IPR034364">
    <property type="entry name" value="PABP_RRM1"/>
</dbReference>
<dbReference type="CDD" id="cd12378">
    <property type="entry name" value="RRM1_I_PABPs"/>
    <property type="match status" value="1"/>
</dbReference>
<dbReference type="InterPro" id="IPR035979">
    <property type="entry name" value="RBD_domain_sf"/>
</dbReference>
<dbReference type="AlphaFoldDB" id="A0A7S3D470"/>
<accession>A0A7S3D470</accession>
<keyword evidence="5" id="KW-0677">Repeat</keyword>
<dbReference type="InterPro" id="IPR002004">
    <property type="entry name" value="PABP_HYD_C"/>
</dbReference>
<dbReference type="GO" id="GO:0003723">
    <property type="term" value="F:RNA binding"/>
    <property type="evidence" value="ECO:0007669"/>
    <property type="project" value="UniProtKB-UniRule"/>
</dbReference>
<comment type="function">
    <text evidence="10">Binds the poly(A) tail of mRNA.</text>
</comment>
<evidence type="ECO:0000256" key="10">
    <source>
        <dbReference type="RuleBase" id="RU362004"/>
    </source>
</evidence>
<feature type="compositionally biased region" description="Basic residues" evidence="11">
    <location>
        <begin position="463"/>
        <end position="477"/>
    </location>
</feature>
<evidence type="ECO:0000256" key="6">
    <source>
        <dbReference type="ARBA" id="ARBA00022845"/>
    </source>
</evidence>
<sequence>MNGGNVPQLSASLYAGDLSLEVTEPMLLKIFGAYGPISSIRVCRDAVTRRSLGYAYINFHNMADAERALDTLNYSPILGKPCRIMWKHRDPSLRRSGTNNVFIKNLDKSIDNRQLHDTFSAFGNIVSCKVAMDESGASKGYGFVQFEKLEEANSAIEKVNDMFINGKKVSVTNFIPRAEREKGSPQKFTNLYIKNLSLEITTEQLKEFFSKYGEVVSAVVMTDESGASRGFGFVNFEDSEVAEKVLEEMSKKEDEEGNSEEGVATLGKEVIIAKAEKKAKRQAELRAKWEQRRLDQQAKWRGVNLYIKNLDESVDDDQLRQRFAEFGTITSARVMKDEKAQSKGFGFVCYSSPDEATRAITAMNNAILANKPLYVALHQPREVRRAHLEAQYGAMRGAPLAPGMPPSGAPFLYAPQGMQQAAGRQPQMLFYNPQVMQLPRGQQFPGPQGPMPGQMGPGQRGPRNYRGRGGHGGRKGGRRDQPAEPVEEGQLMGEMPITEESLAGMPIDDQKEVLGNKLYSKISEIDAERAGKITGMLLDLEVSDLINLVSNDEELRKQAGEAIAALEQAANEAPVEA</sequence>
<organism evidence="14">
    <name type="scientific">Palpitomonas bilix</name>
    <dbReference type="NCBI Taxonomy" id="652834"/>
    <lineage>
        <taxon>Eukaryota</taxon>
        <taxon>Eukaryota incertae sedis</taxon>
    </lineage>
</organism>
<dbReference type="InterPro" id="IPR006515">
    <property type="entry name" value="PABP_1234"/>
</dbReference>
<evidence type="ECO:0000256" key="7">
    <source>
        <dbReference type="ARBA" id="ARBA00022884"/>
    </source>
</evidence>
<evidence type="ECO:0000256" key="3">
    <source>
        <dbReference type="ARBA" id="ARBA00008557"/>
    </source>
</evidence>
<dbReference type="PROSITE" id="PS50102">
    <property type="entry name" value="RRM"/>
    <property type="match status" value="4"/>
</dbReference>
<dbReference type="CDD" id="cd12381">
    <property type="entry name" value="RRM4_I_PABPs"/>
    <property type="match status" value="1"/>
</dbReference>
<evidence type="ECO:0000256" key="8">
    <source>
        <dbReference type="ARBA" id="ARBA00023242"/>
    </source>
</evidence>
<evidence type="ECO:0000256" key="2">
    <source>
        <dbReference type="ARBA" id="ARBA00004496"/>
    </source>
</evidence>
<reference evidence="14" key="1">
    <citation type="submission" date="2021-01" db="EMBL/GenBank/DDBJ databases">
        <authorList>
            <person name="Corre E."/>
            <person name="Pelletier E."/>
            <person name="Niang G."/>
            <person name="Scheremetjew M."/>
            <person name="Finn R."/>
            <person name="Kale V."/>
            <person name="Holt S."/>
            <person name="Cochrane G."/>
            <person name="Meng A."/>
            <person name="Brown T."/>
            <person name="Cohen L."/>
        </authorList>
    </citation>
    <scope>NUCLEOTIDE SEQUENCE</scope>
    <source>
        <strain evidence="14">NIES-2562</strain>
    </source>
</reference>
<keyword evidence="7 9" id="KW-0694">RNA-binding</keyword>
<dbReference type="Gene3D" id="3.30.70.330">
    <property type="match status" value="4"/>
</dbReference>
<dbReference type="SUPFAM" id="SSF54928">
    <property type="entry name" value="RNA-binding domain, RBD"/>
    <property type="match status" value="2"/>
</dbReference>
<evidence type="ECO:0000256" key="9">
    <source>
        <dbReference type="PROSITE-ProRule" id="PRU00176"/>
    </source>
</evidence>
<feature type="domain" description="RRM" evidence="12">
    <location>
        <begin position="11"/>
        <end position="89"/>
    </location>
</feature>
<proteinExistence type="inferred from homology"/>
<evidence type="ECO:0000259" key="13">
    <source>
        <dbReference type="PROSITE" id="PS51309"/>
    </source>
</evidence>
<dbReference type="InterPro" id="IPR036053">
    <property type="entry name" value="PABP-dom"/>
</dbReference>
<dbReference type="FunFam" id="3.30.70.330:FF:000651">
    <property type="entry name" value="Poly(A) binding protein cytoplasmic 1 like"/>
    <property type="match status" value="1"/>
</dbReference>
<dbReference type="InterPro" id="IPR012677">
    <property type="entry name" value="Nucleotide-bd_a/b_plait_sf"/>
</dbReference>
<comment type="similarity">
    <text evidence="3 10">Belongs to the polyadenylate-binding protein type-1 family.</text>
</comment>
<dbReference type="FunFam" id="3.30.70.330:FF:000003">
    <property type="entry name" value="Polyadenylate-binding protein"/>
    <property type="match status" value="1"/>
</dbReference>
<dbReference type="PROSITE" id="PS51309">
    <property type="entry name" value="PABC"/>
    <property type="match status" value="1"/>
</dbReference>
<feature type="compositionally biased region" description="Low complexity" evidence="11">
    <location>
        <begin position="441"/>
        <end position="454"/>
    </location>
</feature>
<feature type="region of interest" description="Disordered" evidence="11">
    <location>
        <begin position="441"/>
        <end position="487"/>
    </location>
</feature>
<dbReference type="SMART" id="SM00360">
    <property type="entry name" value="RRM"/>
    <property type="match status" value="4"/>
</dbReference>
<dbReference type="SUPFAM" id="SSF63570">
    <property type="entry name" value="PABC (PABP) domain"/>
    <property type="match status" value="1"/>
</dbReference>
<dbReference type="GO" id="GO:0006417">
    <property type="term" value="P:regulation of translation"/>
    <property type="evidence" value="ECO:0007669"/>
    <property type="project" value="UniProtKB-KW"/>
</dbReference>
<feature type="domain" description="PABC" evidence="13">
    <location>
        <begin position="494"/>
        <end position="571"/>
    </location>
</feature>
<dbReference type="FunFam" id="3.30.70.330:FF:000648">
    <property type="entry name" value="Polyadenylate-binding protein"/>
    <property type="match status" value="1"/>
</dbReference>
<dbReference type="InterPro" id="IPR045305">
    <property type="entry name" value="RRM2_I_PABPs"/>
</dbReference>
<keyword evidence="4 10" id="KW-0963">Cytoplasm</keyword>
<protein>
    <recommendedName>
        <fullName evidence="10">Polyadenylate-binding protein</fullName>
        <shortName evidence="10">PABP</shortName>
    </recommendedName>
</protein>
<dbReference type="PANTHER" id="PTHR24012">
    <property type="entry name" value="RNA BINDING PROTEIN"/>
    <property type="match status" value="1"/>
</dbReference>
<dbReference type="Pfam" id="PF00658">
    <property type="entry name" value="MLLE"/>
    <property type="match status" value="1"/>
</dbReference>
<gene>
    <name evidence="14" type="ORF">PBIL07802_LOCUS8125</name>
</gene>
<keyword evidence="8" id="KW-0539">Nucleus</keyword>
<evidence type="ECO:0000259" key="12">
    <source>
        <dbReference type="PROSITE" id="PS50102"/>
    </source>
</evidence>
<dbReference type="EMBL" id="HBIB01012423">
    <property type="protein sequence ID" value="CAE0245942.1"/>
    <property type="molecule type" value="Transcribed_RNA"/>
</dbReference>
<dbReference type="GO" id="GO:0005737">
    <property type="term" value="C:cytoplasm"/>
    <property type="evidence" value="ECO:0007669"/>
    <property type="project" value="UniProtKB-SubCell"/>
</dbReference>
<dbReference type="CDD" id="cd12379">
    <property type="entry name" value="RRM2_I_PABPs"/>
    <property type="match status" value="1"/>
</dbReference>
<feature type="domain" description="RRM" evidence="12">
    <location>
        <begin position="303"/>
        <end position="380"/>
    </location>
</feature>
<evidence type="ECO:0000256" key="4">
    <source>
        <dbReference type="ARBA" id="ARBA00022490"/>
    </source>
</evidence>
<dbReference type="Pfam" id="PF00076">
    <property type="entry name" value="RRM_1"/>
    <property type="match status" value="4"/>
</dbReference>
<name>A0A7S3D470_9EUKA</name>
<evidence type="ECO:0000256" key="5">
    <source>
        <dbReference type="ARBA" id="ARBA00022737"/>
    </source>
</evidence>
<feature type="domain" description="RRM" evidence="12">
    <location>
        <begin position="189"/>
        <end position="277"/>
    </location>
</feature>
<dbReference type="SMART" id="SM00517">
    <property type="entry name" value="PolyA"/>
    <property type="match status" value="1"/>
</dbReference>
<dbReference type="InterPro" id="IPR000504">
    <property type="entry name" value="RRM_dom"/>
</dbReference>
<evidence type="ECO:0000256" key="11">
    <source>
        <dbReference type="SAM" id="MobiDB-lite"/>
    </source>
</evidence>
<comment type="subcellular location">
    <subcellularLocation>
        <location evidence="2 10">Cytoplasm</location>
    </subcellularLocation>
    <subcellularLocation>
        <location evidence="1">Nucleus</location>
    </subcellularLocation>
</comment>
<evidence type="ECO:0000256" key="1">
    <source>
        <dbReference type="ARBA" id="ARBA00004123"/>
    </source>
</evidence>
<feature type="domain" description="RRM" evidence="12">
    <location>
        <begin position="99"/>
        <end position="176"/>
    </location>
</feature>
<keyword evidence="6" id="KW-0810">Translation regulation</keyword>
<dbReference type="NCBIfam" id="TIGR01628">
    <property type="entry name" value="PABP-1234"/>
    <property type="match status" value="1"/>
</dbReference>
<dbReference type="GO" id="GO:0005634">
    <property type="term" value="C:nucleus"/>
    <property type="evidence" value="ECO:0007669"/>
    <property type="project" value="UniProtKB-SubCell"/>
</dbReference>